<accession>K0SX18</accession>
<keyword evidence="14" id="KW-1185">Reference proteome</keyword>
<gene>
    <name evidence="13" type="ORF">THAOC_16632</name>
</gene>
<keyword evidence="8" id="KW-0443">Lipid metabolism</keyword>
<evidence type="ECO:0000256" key="9">
    <source>
        <dbReference type="ARBA" id="ARBA00023136"/>
    </source>
</evidence>
<keyword evidence="7" id="KW-0560">Oxidoreductase</keyword>
<feature type="compositionally biased region" description="Low complexity" evidence="11">
    <location>
        <begin position="197"/>
        <end position="215"/>
    </location>
</feature>
<keyword evidence="6 12" id="KW-1133">Transmembrane helix</keyword>
<name>K0SX18_THAOC</name>
<comment type="subcellular location">
    <subcellularLocation>
        <location evidence="1">Membrane</location>
        <topology evidence="1">Multi-pass membrane protein</topology>
    </subcellularLocation>
</comment>
<evidence type="ECO:0000256" key="12">
    <source>
        <dbReference type="SAM" id="Phobius"/>
    </source>
</evidence>
<dbReference type="InterPro" id="IPR015876">
    <property type="entry name" value="Acyl-CoA_DS"/>
</dbReference>
<evidence type="ECO:0000256" key="4">
    <source>
        <dbReference type="ARBA" id="ARBA00022692"/>
    </source>
</evidence>
<evidence type="ECO:0000256" key="8">
    <source>
        <dbReference type="ARBA" id="ARBA00023098"/>
    </source>
</evidence>
<keyword evidence="10" id="KW-0275">Fatty acid biosynthesis</keyword>
<keyword evidence="4 12" id="KW-0812">Transmembrane</keyword>
<evidence type="ECO:0000256" key="1">
    <source>
        <dbReference type="ARBA" id="ARBA00004141"/>
    </source>
</evidence>
<keyword evidence="5" id="KW-0276">Fatty acid metabolism</keyword>
<evidence type="ECO:0000313" key="13">
    <source>
        <dbReference type="EMBL" id="EJK62742.1"/>
    </source>
</evidence>
<evidence type="ECO:0000256" key="5">
    <source>
        <dbReference type="ARBA" id="ARBA00022832"/>
    </source>
</evidence>
<sequence>MEERPGPAGPLAAALRVSELRAINAVGGGPNVDLVGCGILRIRCAESSRGARLSSSFADIDKFVERGPTIMSPPRRMPAEDRNFPTAENRPAFEQPELRAGATDHRCIVLRSTPRDERTEDASPRCCQNEICSPQGGGLDLRPTVVPPPVGANPPAAARHSLERRARVAAKVLVLRGGSGRQRQERKTEEMTRSEGSSSSSDITTTTNTNNTNIILPPPLPPAQGLVLAMCRATVYTVSYGPWSSTVKMATVKMASTLGYVISDLGTEMRMQAEAVGDGANGGLPFHLLLPLVLVVAFWLVSHTLYMWLILGGMHNFFSHEGGGAYKRGQRVHHERPPPIKLTPLRRLRRLLWAVASCLVGQMGPLWWASIHRRHHRYCDGPQDPHSPLQRGFLGAHLGWIVDPANFAVRDEELRDDLLAQDRHPWDLLIVELFCLHLDQWLTERVVNTASFQLLRILPASVLLIRVGSRRLPLRLRLAALGAVSLGKFTAWHSVWLVNSWNHHPKGGGKVGMGGGDCCLARNLPGMAWFAVLSLGESRRHGHHHKVYPPPPSEKVA</sequence>
<protein>
    <recommendedName>
        <fullName evidence="15">Fatty acid desaturase domain-containing protein</fullName>
    </recommendedName>
</protein>
<evidence type="ECO:0000256" key="3">
    <source>
        <dbReference type="ARBA" id="ARBA00022516"/>
    </source>
</evidence>
<feature type="compositionally biased region" description="Basic and acidic residues" evidence="11">
    <location>
        <begin position="182"/>
        <end position="193"/>
    </location>
</feature>
<evidence type="ECO:0000256" key="2">
    <source>
        <dbReference type="ARBA" id="ARBA00009295"/>
    </source>
</evidence>
<evidence type="ECO:0008006" key="15">
    <source>
        <dbReference type="Google" id="ProtNLM"/>
    </source>
</evidence>
<dbReference type="GO" id="GO:0016717">
    <property type="term" value="F:oxidoreductase activity, acting on paired donors, with oxidation of a pair of donors resulting in the reduction of molecular oxygen to two molecules of water"/>
    <property type="evidence" value="ECO:0007669"/>
    <property type="project" value="InterPro"/>
</dbReference>
<dbReference type="PANTHER" id="PTHR11351">
    <property type="entry name" value="ACYL-COA DESATURASE"/>
    <property type="match status" value="1"/>
</dbReference>
<organism evidence="13 14">
    <name type="scientific">Thalassiosira oceanica</name>
    <name type="common">Marine diatom</name>
    <dbReference type="NCBI Taxonomy" id="159749"/>
    <lineage>
        <taxon>Eukaryota</taxon>
        <taxon>Sar</taxon>
        <taxon>Stramenopiles</taxon>
        <taxon>Ochrophyta</taxon>
        <taxon>Bacillariophyta</taxon>
        <taxon>Coscinodiscophyceae</taxon>
        <taxon>Thalassiosirophycidae</taxon>
        <taxon>Thalassiosirales</taxon>
        <taxon>Thalassiosiraceae</taxon>
        <taxon>Thalassiosira</taxon>
    </lineage>
</organism>
<dbReference type="GO" id="GO:0016020">
    <property type="term" value="C:membrane"/>
    <property type="evidence" value="ECO:0007669"/>
    <property type="project" value="UniProtKB-SubCell"/>
</dbReference>
<dbReference type="PANTHER" id="PTHR11351:SF31">
    <property type="entry name" value="DESATURASE 1, ISOFORM A-RELATED"/>
    <property type="match status" value="1"/>
</dbReference>
<dbReference type="AlphaFoldDB" id="K0SX18"/>
<proteinExistence type="inferred from homology"/>
<dbReference type="Proteomes" id="UP000266841">
    <property type="component" value="Unassembled WGS sequence"/>
</dbReference>
<evidence type="ECO:0000256" key="7">
    <source>
        <dbReference type="ARBA" id="ARBA00023002"/>
    </source>
</evidence>
<evidence type="ECO:0000256" key="6">
    <source>
        <dbReference type="ARBA" id="ARBA00022989"/>
    </source>
</evidence>
<feature type="transmembrane region" description="Helical" evidence="12">
    <location>
        <begin position="351"/>
        <end position="369"/>
    </location>
</feature>
<comment type="similarity">
    <text evidence="2">Belongs to the fatty acid desaturase type 1 family.</text>
</comment>
<dbReference type="eggNOG" id="KOG1600">
    <property type="taxonomic scope" value="Eukaryota"/>
</dbReference>
<evidence type="ECO:0000313" key="14">
    <source>
        <dbReference type="Proteomes" id="UP000266841"/>
    </source>
</evidence>
<feature type="region of interest" description="Disordered" evidence="11">
    <location>
        <begin position="178"/>
        <end position="216"/>
    </location>
</feature>
<feature type="transmembrane region" description="Helical" evidence="12">
    <location>
        <begin position="288"/>
        <end position="311"/>
    </location>
</feature>
<dbReference type="EMBL" id="AGNL01018653">
    <property type="protein sequence ID" value="EJK62742.1"/>
    <property type="molecule type" value="Genomic_DNA"/>
</dbReference>
<keyword evidence="3" id="KW-0444">Lipid biosynthesis</keyword>
<feature type="region of interest" description="Disordered" evidence="11">
    <location>
        <begin position="68"/>
        <end position="95"/>
    </location>
</feature>
<reference evidence="13 14" key="1">
    <citation type="journal article" date="2012" name="Genome Biol.">
        <title>Genome and low-iron response of an oceanic diatom adapted to chronic iron limitation.</title>
        <authorList>
            <person name="Lommer M."/>
            <person name="Specht M."/>
            <person name="Roy A.S."/>
            <person name="Kraemer L."/>
            <person name="Andreson R."/>
            <person name="Gutowska M.A."/>
            <person name="Wolf J."/>
            <person name="Bergner S.V."/>
            <person name="Schilhabel M.B."/>
            <person name="Klostermeier U.C."/>
            <person name="Beiko R.G."/>
            <person name="Rosenstiel P."/>
            <person name="Hippler M."/>
            <person name="Laroche J."/>
        </authorList>
    </citation>
    <scope>NUCLEOTIDE SEQUENCE [LARGE SCALE GENOMIC DNA]</scope>
    <source>
        <strain evidence="13 14">CCMP1005</strain>
    </source>
</reference>
<comment type="caution">
    <text evidence="13">The sequence shown here is derived from an EMBL/GenBank/DDBJ whole genome shotgun (WGS) entry which is preliminary data.</text>
</comment>
<evidence type="ECO:0000256" key="10">
    <source>
        <dbReference type="ARBA" id="ARBA00023160"/>
    </source>
</evidence>
<keyword evidence="9 12" id="KW-0472">Membrane</keyword>
<dbReference type="GO" id="GO:0006633">
    <property type="term" value="P:fatty acid biosynthetic process"/>
    <property type="evidence" value="ECO:0007669"/>
    <property type="project" value="UniProtKB-KW"/>
</dbReference>
<evidence type="ECO:0000256" key="11">
    <source>
        <dbReference type="SAM" id="MobiDB-lite"/>
    </source>
</evidence>
<dbReference type="OrthoDB" id="410347at2759"/>